<dbReference type="PANTHER" id="PTHR46115">
    <property type="entry name" value="THIOREDOXIN-LIKE PROTEIN 1"/>
    <property type="match status" value="1"/>
</dbReference>
<evidence type="ECO:0000259" key="2">
    <source>
        <dbReference type="PROSITE" id="PS51352"/>
    </source>
</evidence>
<dbReference type="Gene3D" id="3.40.30.10">
    <property type="entry name" value="Glutaredoxin"/>
    <property type="match status" value="1"/>
</dbReference>
<sequence length="107" mass="12238">MVKELTNLEEFSEAIGNEKTGLVVVDFFTTWCNPCKKIAPMYESMSEKYTNIHFYKINAENPSLQNITEACEIISLPTFCLFKSGKYITRFVNADPVGLEKIILENM</sequence>
<dbReference type="PIRSF" id="PIRSF000077">
    <property type="entry name" value="Thioredoxin"/>
    <property type="match status" value="1"/>
</dbReference>
<dbReference type="Proteomes" id="UP001321479">
    <property type="component" value="Segment"/>
</dbReference>
<dbReference type="EMBL" id="AP024483">
    <property type="protein sequence ID" value="BCS83347.1"/>
    <property type="molecule type" value="Genomic_DNA"/>
</dbReference>
<dbReference type="InterPro" id="IPR036249">
    <property type="entry name" value="Thioredoxin-like_sf"/>
</dbReference>
<evidence type="ECO:0000313" key="3">
    <source>
        <dbReference type="EMBL" id="BCS83347.1"/>
    </source>
</evidence>
<proteinExistence type="predicted"/>
<evidence type="ECO:0000256" key="1">
    <source>
        <dbReference type="ARBA" id="ARBA00023157"/>
    </source>
</evidence>
<dbReference type="PROSITE" id="PS51352">
    <property type="entry name" value="THIOREDOXIN_2"/>
    <property type="match status" value="1"/>
</dbReference>
<dbReference type="RefSeq" id="YP_010841955.1">
    <property type="nucleotide sequence ID" value="NC_079139.1"/>
</dbReference>
<dbReference type="InterPro" id="IPR005746">
    <property type="entry name" value="Thioredoxin"/>
</dbReference>
<dbReference type="GeneID" id="80558552"/>
<dbReference type="Pfam" id="PF00085">
    <property type="entry name" value="Thioredoxin"/>
    <property type="match status" value="1"/>
</dbReference>
<reference evidence="3 4" key="1">
    <citation type="submission" date="2021-02" db="EMBL/GenBank/DDBJ databases">
        <title>Cotonvirus japonicus, which uses Golgi apparatus of host cells for its virion factory, phylogenetically links tailed tupanvirus and icosahedral mimivirus.</title>
        <authorList>
            <person name="Takahashi H."/>
            <person name="Fukaya S."/>
            <person name="Song C."/>
            <person name="Murata K."/>
            <person name="Takemura M."/>
        </authorList>
    </citation>
    <scope>NUCLEOTIDE SEQUENCE [LARGE SCALE GENOMIC DNA]</scope>
</reference>
<name>A0ABM7NTE9_9VIRU</name>
<organism evidence="3 4">
    <name type="scientific">Cotonvirus japonicus</name>
    <dbReference type="NCBI Taxonomy" id="2811091"/>
    <lineage>
        <taxon>Viruses</taxon>
        <taxon>Varidnaviria</taxon>
        <taxon>Bamfordvirae</taxon>
        <taxon>Nucleocytoviricota</taxon>
        <taxon>Megaviricetes</taxon>
        <taxon>Imitervirales</taxon>
        <taxon>Mimiviridae</taxon>
        <taxon>Megamimivirinae</taxon>
        <taxon>Cotonvirus</taxon>
        <taxon>Cotonvirus japonicum</taxon>
    </lineage>
</organism>
<dbReference type="InterPro" id="IPR013766">
    <property type="entry name" value="Thioredoxin_domain"/>
</dbReference>
<dbReference type="CDD" id="cd02947">
    <property type="entry name" value="TRX_family"/>
    <property type="match status" value="1"/>
</dbReference>
<dbReference type="PRINTS" id="PR00421">
    <property type="entry name" value="THIOREDOXIN"/>
</dbReference>
<evidence type="ECO:0000313" key="4">
    <source>
        <dbReference type="Proteomes" id="UP001321479"/>
    </source>
</evidence>
<feature type="domain" description="Thioredoxin" evidence="2">
    <location>
        <begin position="1"/>
        <end position="107"/>
    </location>
</feature>
<keyword evidence="4" id="KW-1185">Reference proteome</keyword>
<protein>
    <submittedName>
        <fullName evidence="3">Thioredoxin</fullName>
    </submittedName>
</protein>
<accession>A0ABM7NTE9</accession>
<keyword evidence="1" id="KW-1015">Disulfide bond</keyword>
<dbReference type="SUPFAM" id="SSF52833">
    <property type="entry name" value="Thioredoxin-like"/>
    <property type="match status" value="1"/>
</dbReference>